<evidence type="ECO:0000313" key="2">
    <source>
        <dbReference type="EMBL" id="KAJ4969822.1"/>
    </source>
</evidence>
<reference evidence="2" key="1">
    <citation type="journal article" date="2023" name="Plant J.">
        <title>The genome of the king protea, Protea cynaroides.</title>
        <authorList>
            <person name="Chang J."/>
            <person name="Duong T.A."/>
            <person name="Schoeman C."/>
            <person name="Ma X."/>
            <person name="Roodt D."/>
            <person name="Barker N."/>
            <person name="Li Z."/>
            <person name="Van de Peer Y."/>
            <person name="Mizrachi E."/>
        </authorList>
    </citation>
    <scope>NUCLEOTIDE SEQUENCE</scope>
    <source>
        <tissue evidence="2">Young leaves</tissue>
    </source>
</reference>
<feature type="region of interest" description="Disordered" evidence="1">
    <location>
        <begin position="1"/>
        <end position="69"/>
    </location>
</feature>
<feature type="compositionally biased region" description="Polar residues" evidence="1">
    <location>
        <begin position="1"/>
        <end position="12"/>
    </location>
</feature>
<feature type="compositionally biased region" description="Polar residues" evidence="1">
    <location>
        <begin position="29"/>
        <end position="43"/>
    </location>
</feature>
<dbReference type="Proteomes" id="UP001141806">
    <property type="component" value="Unassembled WGS sequence"/>
</dbReference>
<dbReference type="AlphaFoldDB" id="A0A9Q0QS35"/>
<dbReference type="EMBL" id="JAMYWD010000005">
    <property type="protein sequence ID" value="KAJ4969822.1"/>
    <property type="molecule type" value="Genomic_DNA"/>
</dbReference>
<evidence type="ECO:0000313" key="3">
    <source>
        <dbReference type="Proteomes" id="UP001141806"/>
    </source>
</evidence>
<feature type="compositionally biased region" description="Acidic residues" evidence="1">
    <location>
        <begin position="53"/>
        <end position="68"/>
    </location>
</feature>
<accession>A0A9Q0QS35</accession>
<evidence type="ECO:0000256" key="1">
    <source>
        <dbReference type="SAM" id="MobiDB-lite"/>
    </source>
</evidence>
<gene>
    <name evidence="2" type="ORF">NE237_002921</name>
</gene>
<sequence length="207" mass="22214">MVSDPGFNQNDQEQPHRASCPNPMEPVQVNLNVASPTSKSILHSTDLGRWADVDDGDDEDEENEEGEIPIENMDLNEVPESEDPTMIDISNVQGANGVLIPTIAESIPVVNDVPSHGVESDLPLPVATGASMANASIITSSPGRVEVSFADVMSVDESLFGHGGDFIIAGKRPSSRTSGRGKKQGDQTSMMDARQSRLQSLRHKCHK</sequence>
<comment type="caution">
    <text evidence="2">The sequence shown here is derived from an EMBL/GenBank/DDBJ whole genome shotgun (WGS) entry which is preliminary data.</text>
</comment>
<name>A0A9Q0QS35_9MAGN</name>
<feature type="region of interest" description="Disordered" evidence="1">
    <location>
        <begin position="166"/>
        <end position="207"/>
    </location>
</feature>
<protein>
    <submittedName>
        <fullName evidence="2">Uncharacterized protein</fullName>
    </submittedName>
</protein>
<keyword evidence="3" id="KW-1185">Reference proteome</keyword>
<proteinExistence type="predicted"/>
<organism evidence="2 3">
    <name type="scientific">Protea cynaroides</name>
    <dbReference type="NCBI Taxonomy" id="273540"/>
    <lineage>
        <taxon>Eukaryota</taxon>
        <taxon>Viridiplantae</taxon>
        <taxon>Streptophyta</taxon>
        <taxon>Embryophyta</taxon>
        <taxon>Tracheophyta</taxon>
        <taxon>Spermatophyta</taxon>
        <taxon>Magnoliopsida</taxon>
        <taxon>Proteales</taxon>
        <taxon>Proteaceae</taxon>
        <taxon>Protea</taxon>
    </lineage>
</organism>